<dbReference type="InterPro" id="IPR027417">
    <property type="entry name" value="P-loop_NTPase"/>
</dbReference>
<dbReference type="AlphaFoldDB" id="A0A9N8WKV9"/>
<name>A0A9N8WKV9_9GLOM</name>
<dbReference type="OrthoDB" id="2387658at2759"/>
<gene>
    <name evidence="2" type="ORF">FCALED_LOCUS3166</name>
</gene>
<evidence type="ECO:0000313" key="2">
    <source>
        <dbReference type="EMBL" id="CAG8490125.1"/>
    </source>
</evidence>
<accession>A0A9N8WKV9</accession>
<feature type="domain" description="ORC1/DEAH AAA+ ATPase" evidence="1">
    <location>
        <begin position="72"/>
        <end position="227"/>
    </location>
</feature>
<sequence length="317" mass="36148">MILLYLKKVFNAYYNSVKVNLTYTGKRKAEEEYGVIAPKRRFFASANEAYPDSNFFIEPEVEVEKVAQFLLQRKFTLLFGHCQSGKSTTCHAILRWFRDHPEKIREAGFDPQKLEIRMVTFDATVNTKDPSVLWESICKKFRTTDRKLFSFDTAEKCTSSTFQDFFSKRYLLSPKPIILIVDEASRLSAGDDCTVEFIDSLRTLKGDRVNFCLISIILVGTATIRDFLISHQRPNAISKISPFSAEACLTCSQFTKAEVEDLFKQFATSINDSFDFINIAPDIFEFTLGHKGLVGACGDYIQNAHSYNNTPIQTLDD</sequence>
<dbReference type="Proteomes" id="UP000789570">
    <property type="component" value="Unassembled WGS sequence"/>
</dbReference>
<organism evidence="2 3">
    <name type="scientific">Funneliformis caledonium</name>
    <dbReference type="NCBI Taxonomy" id="1117310"/>
    <lineage>
        <taxon>Eukaryota</taxon>
        <taxon>Fungi</taxon>
        <taxon>Fungi incertae sedis</taxon>
        <taxon>Mucoromycota</taxon>
        <taxon>Glomeromycotina</taxon>
        <taxon>Glomeromycetes</taxon>
        <taxon>Glomerales</taxon>
        <taxon>Glomeraceae</taxon>
        <taxon>Funneliformis</taxon>
    </lineage>
</organism>
<dbReference type="Pfam" id="PF13401">
    <property type="entry name" value="AAA_22"/>
    <property type="match status" value="1"/>
</dbReference>
<reference evidence="2" key="1">
    <citation type="submission" date="2021-06" db="EMBL/GenBank/DDBJ databases">
        <authorList>
            <person name="Kallberg Y."/>
            <person name="Tangrot J."/>
            <person name="Rosling A."/>
        </authorList>
    </citation>
    <scope>NUCLEOTIDE SEQUENCE</scope>
    <source>
        <strain evidence="2">UK204</strain>
    </source>
</reference>
<dbReference type="SUPFAM" id="SSF52540">
    <property type="entry name" value="P-loop containing nucleoside triphosphate hydrolases"/>
    <property type="match status" value="1"/>
</dbReference>
<dbReference type="Gene3D" id="3.40.50.300">
    <property type="entry name" value="P-loop containing nucleotide triphosphate hydrolases"/>
    <property type="match status" value="1"/>
</dbReference>
<dbReference type="EMBL" id="CAJVPQ010000533">
    <property type="protein sequence ID" value="CAG8490125.1"/>
    <property type="molecule type" value="Genomic_DNA"/>
</dbReference>
<comment type="caution">
    <text evidence="2">The sequence shown here is derived from an EMBL/GenBank/DDBJ whole genome shotgun (WGS) entry which is preliminary data.</text>
</comment>
<evidence type="ECO:0000313" key="3">
    <source>
        <dbReference type="Proteomes" id="UP000789570"/>
    </source>
</evidence>
<proteinExistence type="predicted"/>
<dbReference type="GO" id="GO:0016887">
    <property type="term" value="F:ATP hydrolysis activity"/>
    <property type="evidence" value="ECO:0007669"/>
    <property type="project" value="InterPro"/>
</dbReference>
<dbReference type="InterPro" id="IPR049945">
    <property type="entry name" value="AAA_22"/>
</dbReference>
<protein>
    <submittedName>
        <fullName evidence="2">7145_t:CDS:1</fullName>
    </submittedName>
</protein>
<evidence type="ECO:0000259" key="1">
    <source>
        <dbReference type="Pfam" id="PF13401"/>
    </source>
</evidence>
<keyword evidence="3" id="KW-1185">Reference proteome</keyword>